<name>A0A4R9K2K5_9LEPT</name>
<organism evidence="2 3">
    <name type="scientific">Leptospira ognonensis</name>
    <dbReference type="NCBI Taxonomy" id="2484945"/>
    <lineage>
        <taxon>Bacteria</taxon>
        <taxon>Pseudomonadati</taxon>
        <taxon>Spirochaetota</taxon>
        <taxon>Spirochaetia</taxon>
        <taxon>Leptospirales</taxon>
        <taxon>Leptospiraceae</taxon>
        <taxon>Leptospira</taxon>
    </lineage>
</organism>
<dbReference type="PANTHER" id="PTHR33490">
    <property type="entry name" value="BLR5614 PROTEIN-RELATED"/>
    <property type="match status" value="1"/>
</dbReference>
<dbReference type="Proteomes" id="UP000297693">
    <property type="component" value="Unassembled WGS sequence"/>
</dbReference>
<dbReference type="InterPro" id="IPR038765">
    <property type="entry name" value="Papain-like_cys_pep_sf"/>
</dbReference>
<comment type="caution">
    <text evidence="2">The sequence shown here is derived from an EMBL/GenBank/DDBJ whole genome shotgun (WGS) entry which is preliminary data.</text>
</comment>
<dbReference type="Pfam" id="PF01841">
    <property type="entry name" value="Transglut_core"/>
    <property type="match status" value="1"/>
</dbReference>
<dbReference type="SUPFAM" id="SSF54001">
    <property type="entry name" value="Cysteine proteinases"/>
    <property type="match status" value="1"/>
</dbReference>
<sequence>MKTTRIAKRGNQFFEIEKSQSEEWPETIQLKFKVEQNLKSMTSRPAKLKAARAGDENYAWASENRDGLFALEDPEFIAKVNQITANGRTLGEKADLALSYLRSHYTYGERVSGDSVKEWLDQGTGDCGYFTYIAIGMLRALKIPVRGLYGIGPWADPAPALPHSILEIYDASKNQWFPHDPQSEQLFGVINTSYIPFTAGNPKQDAAVLSEDGVWEIDSVWFFWNGSGSDTISFGVQNTGNRIASRSLKLESTKKAPDYIKKVQSGGPPPTK</sequence>
<evidence type="ECO:0000313" key="3">
    <source>
        <dbReference type="Proteomes" id="UP000297693"/>
    </source>
</evidence>
<dbReference type="Gene3D" id="3.10.620.30">
    <property type="match status" value="1"/>
</dbReference>
<keyword evidence="3" id="KW-1185">Reference proteome</keyword>
<protein>
    <submittedName>
        <fullName evidence="2">Transglutaminase domain-containing protein</fullName>
    </submittedName>
</protein>
<dbReference type="AlphaFoldDB" id="A0A4R9K2K5"/>
<dbReference type="PANTHER" id="PTHR33490:SF6">
    <property type="entry name" value="SLL1049 PROTEIN"/>
    <property type="match status" value="1"/>
</dbReference>
<accession>A0A4R9K2K5</accession>
<evidence type="ECO:0000259" key="1">
    <source>
        <dbReference type="Pfam" id="PF01841"/>
    </source>
</evidence>
<gene>
    <name evidence="2" type="ORF">EHQ58_07060</name>
</gene>
<reference evidence="2" key="1">
    <citation type="journal article" date="2019" name="PLoS Negl. Trop. Dis.">
        <title>Revisiting the worldwide diversity of Leptospira species in the environment.</title>
        <authorList>
            <person name="Vincent A.T."/>
            <person name="Schiettekatte O."/>
            <person name="Bourhy P."/>
            <person name="Veyrier F.J."/>
            <person name="Picardeau M."/>
        </authorList>
    </citation>
    <scope>NUCLEOTIDE SEQUENCE [LARGE SCALE GENOMIC DNA]</scope>
    <source>
        <strain evidence="2">201702476</strain>
    </source>
</reference>
<dbReference type="EMBL" id="RQGD01000022">
    <property type="protein sequence ID" value="TGL60252.1"/>
    <property type="molecule type" value="Genomic_DNA"/>
</dbReference>
<proteinExistence type="predicted"/>
<dbReference type="InterPro" id="IPR002931">
    <property type="entry name" value="Transglutaminase-like"/>
</dbReference>
<evidence type="ECO:0000313" key="2">
    <source>
        <dbReference type="EMBL" id="TGL60252.1"/>
    </source>
</evidence>
<dbReference type="OrthoDB" id="313038at2"/>
<feature type="domain" description="Transglutaminase-like" evidence="1">
    <location>
        <begin position="80"/>
        <end position="181"/>
    </location>
</feature>